<dbReference type="UniPathway" id="UPA00143"/>
<proteinExistence type="predicted"/>
<keyword evidence="3" id="KW-1185">Reference proteome</keyword>
<accession>A0A161YL17</accession>
<gene>
    <name evidence="1" type="ORF">DCAR_001783</name>
    <name evidence="2" type="ORF">DCAR_0101771</name>
</gene>
<dbReference type="EMBL" id="CP093343">
    <property type="protein sequence ID" value="WOG82606.1"/>
    <property type="molecule type" value="Genomic_DNA"/>
</dbReference>
<dbReference type="OrthoDB" id="1679011at2759"/>
<dbReference type="PANTHER" id="PTHR31060">
    <property type="entry name" value="OSJNBA0011J08.25 PROTEIN-RELATED"/>
    <property type="match status" value="1"/>
</dbReference>
<reference evidence="1" key="1">
    <citation type="journal article" date="2016" name="Nat. Genet.">
        <title>A high-quality carrot genome assembly provides new insights into carotenoid accumulation and asterid genome evolution.</title>
        <authorList>
            <person name="Iorizzo M."/>
            <person name="Ellison S."/>
            <person name="Senalik D."/>
            <person name="Zeng P."/>
            <person name="Satapoomin P."/>
            <person name="Huang J."/>
            <person name="Bowman M."/>
            <person name="Iovene M."/>
            <person name="Sanseverino W."/>
            <person name="Cavagnaro P."/>
            <person name="Yildiz M."/>
            <person name="Macko-Podgorni A."/>
            <person name="Moranska E."/>
            <person name="Grzebelus E."/>
            <person name="Grzebelus D."/>
            <person name="Ashrafi H."/>
            <person name="Zheng Z."/>
            <person name="Cheng S."/>
            <person name="Spooner D."/>
            <person name="Van Deynze A."/>
            <person name="Simon P."/>
        </authorList>
    </citation>
    <scope>NUCLEOTIDE SEQUENCE [LARGE SCALE GENOMIC DNA]</scope>
    <source>
        <tissue evidence="1">Leaf</tissue>
    </source>
</reference>
<evidence type="ECO:0000313" key="3">
    <source>
        <dbReference type="Proteomes" id="UP000077755"/>
    </source>
</evidence>
<sequence length="368" mass="41556">MEGPPATMPAPLLLLRNIVTSFFLYADKSLLNLEHRYKFLASLRYILISAFFFLLNIFSHEYSKNVSKTSKNIPAARTYPGDTGISRALTQLLSIMNDVPVSSRKYEIVRTLSEKVLDGNMSECHAPLEEINVVVLSAAFSRTLLQLESRVAVIEDDSEIIEGAKGNFSKLSRVARAVWYCLEAAWSRMGMSEVNKGGKSAEKLAAEVLWLAQKLAQCGNVEEAVERWGSANKLAWLALSAEPRLQGSLVKVSVFLLKQAKDIGNDKEDDEGNRERHKQTKIKLLMSWLPLLCRATNGTDTPLLSFSEKGEIERVLEVIIEALNNEEQEKILSLWLHHYIHCPTSDWPNLQDCYSRWCNSSRRLLILQ</sequence>
<dbReference type="GO" id="GO:0016567">
    <property type="term" value="P:protein ubiquitination"/>
    <property type="evidence" value="ECO:0007669"/>
    <property type="project" value="UniProtKB-UniPathway"/>
</dbReference>
<reference evidence="2" key="2">
    <citation type="submission" date="2022-03" db="EMBL/GenBank/DDBJ databases">
        <title>Draft title - Genomic analysis of global carrot germplasm unveils the trajectory of domestication and the origin of high carotenoid orange carrot.</title>
        <authorList>
            <person name="Iorizzo M."/>
            <person name="Ellison S."/>
            <person name="Senalik D."/>
            <person name="Macko-Podgorni A."/>
            <person name="Grzebelus D."/>
            <person name="Bostan H."/>
            <person name="Rolling W."/>
            <person name="Curaba J."/>
            <person name="Simon P."/>
        </authorList>
    </citation>
    <scope>NUCLEOTIDE SEQUENCE</scope>
    <source>
        <tissue evidence="2">Leaf</tissue>
    </source>
</reference>
<dbReference type="STRING" id="79200.A0A161YL17"/>
<evidence type="ECO:0000313" key="2">
    <source>
        <dbReference type="EMBL" id="WOG82606.1"/>
    </source>
</evidence>
<evidence type="ECO:0000313" key="1">
    <source>
        <dbReference type="EMBL" id="KZN09127.1"/>
    </source>
</evidence>
<dbReference type="OMA" id="YCSSSDW"/>
<protein>
    <submittedName>
        <fullName evidence="1">Uncharacterized protein</fullName>
    </submittedName>
</protein>
<dbReference type="InterPro" id="IPR038920">
    <property type="entry name" value="At3g05675-like"/>
</dbReference>
<dbReference type="PANTHER" id="PTHR31060:SF4">
    <property type="entry name" value="1,8-CINEOLE SYNTHASE"/>
    <property type="match status" value="1"/>
</dbReference>
<dbReference type="EMBL" id="LNRQ01000001">
    <property type="protein sequence ID" value="KZN09127.1"/>
    <property type="molecule type" value="Genomic_DNA"/>
</dbReference>
<name>A0A161YL17_DAUCS</name>
<dbReference type="Gramene" id="KZN09127">
    <property type="protein sequence ID" value="KZN09127"/>
    <property type="gene ID" value="DCAR_001783"/>
</dbReference>
<organism evidence="1">
    <name type="scientific">Daucus carota subsp. sativus</name>
    <name type="common">Carrot</name>
    <dbReference type="NCBI Taxonomy" id="79200"/>
    <lineage>
        <taxon>Eukaryota</taxon>
        <taxon>Viridiplantae</taxon>
        <taxon>Streptophyta</taxon>
        <taxon>Embryophyta</taxon>
        <taxon>Tracheophyta</taxon>
        <taxon>Spermatophyta</taxon>
        <taxon>Magnoliopsida</taxon>
        <taxon>eudicotyledons</taxon>
        <taxon>Gunneridae</taxon>
        <taxon>Pentapetalae</taxon>
        <taxon>asterids</taxon>
        <taxon>campanulids</taxon>
        <taxon>Apiales</taxon>
        <taxon>Apiaceae</taxon>
        <taxon>Apioideae</taxon>
        <taxon>Scandiceae</taxon>
        <taxon>Daucinae</taxon>
        <taxon>Daucus</taxon>
        <taxon>Daucus sect. Daucus</taxon>
    </lineage>
</organism>
<dbReference type="KEGG" id="dcr:108204536"/>
<dbReference type="Proteomes" id="UP000077755">
    <property type="component" value="Chromosome 1"/>
</dbReference>
<dbReference type="AlphaFoldDB" id="A0A161YL17"/>